<dbReference type="FunFam" id="2.40.50.140:FF:000012">
    <property type="entry name" value="DNA ligase"/>
    <property type="match status" value="1"/>
</dbReference>
<evidence type="ECO:0000313" key="15">
    <source>
        <dbReference type="EMBL" id="PIT96851.1"/>
    </source>
</evidence>
<evidence type="ECO:0000259" key="14">
    <source>
        <dbReference type="PROSITE" id="PS50172"/>
    </source>
</evidence>
<dbReference type="PIRSF" id="PIRSF001604">
    <property type="entry name" value="LigA"/>
    <property type="match status" value="1"/>
</dbReference>
<dbReference type="SUPFAM" id="SSF56091">
    <property type="entry name" value="DNA ligase/mRNA capping enzyme, catalytic domain"/>
    <property type="match status" value="1"/>
</dbReference>
<dbReference type="SUPFAM" id="SSF50249">
    <property type="entry name" value="Nucleic acid-binding proteins"/>
    <property type="match status" value="1"/>
</dbReference>
<keyword evidence="5 13" id="KW-0479">Metal-binding</keyword>
<dbReference type="SUPFAM" id="SSF52113">
    <property type="entry name" value="BRCT domain"/>
    <property type="match status" value="1"/>
</dbReference>
<dbReference type="Pfam" id="PF12826">
    <property type="entry name" value="HHH_2"/>
    <property type="match status" value="1"/>
</dbReference>
<dbReference type="Pfam" id="PF03120">
    <property type="entry name" value="OB_DNA_ligase"/>
    <property type="match status" value="1"/>
</dbReference>
<dbReference type="HAMAP" id="MF_01588">
    <property type="entry name" value="DNA_ligase_A"/>
    <property type="match status" value="1"/>
</dbReference>
<dbReference type="GO" id="GO:0005829">
    <property type="term" value="C:cytosol"/>
    <property type="evidence" value="ECO:0007669"/>
    <property type="project" value="TreeGrafter"/>
</dbReference>
<evidence type="ECO:0000256" key="8">
    <source>
        <dbReference type="ARBA" id="ARBA00022842"/>
    </source>
</evidence>
<dbReference type="Gene3D" id="6.20.10.30">
    <property type="match status" value="1"/>
</dbReference>
<feature type="binding site" evidence="13">
    <location>
        <position position="417"/>
    </location>
    <ligand>
        <name>Zn(2+)</name>
        <dbReference type="ChEBI" id="CHEBI:29105"/>
    </ligand>
</feature>
<evidence type="ECO:0000256" key="12">
    <source>
        <dbReference type="ARBA" id="ARBA00060881"/>
    </source>
</evidence>
<dbReference type="PROSITE" id="PS01056">
    <property type="entry name" value="DNA_LIGASE_N2"/>
    <property type="match status" value="1"/>
</dbReference>
<dbReference type="InterPro" id="IPR041663">
    <property type="entry name" value="DisA/LigA_HHH"/>
</dbReference>
<sequence length="678" mass="77506">MSQKNIPSKILERIKKLRNTIDYHRHLYHTENREEISAEALDSLKEELFKIEEQYPKLITHNSPTQRIAGKPLKEFKKVKHKVKQWSFNDAFSEEDVKNFDKRVKRFLKSETGNDVNPTYVSELKIDGLKIVLEYEKGKLKTAATRGDGDIGEDITLNIKTIESIPLILRKDIDIIVEGEVWLGKKSFDILNKKRKEKGESLFANPRNTAAGSIRQLDPKIVYERNLDSFIYDIASLSERMPATQFEELKLLRELGFNVNKHFKLCEDIEGVIDFWKFWKNKARGEDYPIDGVVIKVNKREYQEVIGYTGKAPRFAIAFKFPAEQVTTVIEDITLQVGRTGVLTPVAHLRPVSIAGSVVSRATLHNEDEIRRLDVRIGDTIILQKAGDVIPDIVSTLKEMRTGKEKKFKFPKKVSACGGDGTIERIQGQSAYRCINKNSFNQQKRKFEYFVSKKVFDIKGLGPKIITRLMEKNLISEFDDIFTLKAGDLLELEGFADKSVNNLLSEIKNAKNIELAKFLIALSIDQIGEETAYDIAKYFNTIEKIQKASIKHFENIYGIGAVAARSIYNWFKDKNNKLLLNRLLKHITIKKIQKIDKNYLLRKLSPNGKTFVFTGVLNSMSRYDAKNKIRALGGDVSNSVSKNTDYVVVGNEPGSKYDDAKRIGVKIIDESDFMKFVQ</sequence>
<comment type="caution">
    <text evidence="15">The sequence shown here is derived from an EMBL/GenBank/DDBJ whole genome shotgun (WGS) entry which is preliminary data.</text>
</comment>
<dbReference type="InterPro" id="IPR033136">
    <property type="entry name" value="DNA_ligase_CS"/>
</dbReference>
<comment type="catalytic activity">
    <reaction evidence="11 13">
        <text>NAD(+) + (deoxyribonucleotide)n-3'-hydroxyl + 5'-phospho-(deoxyribonucleotide)m = (deoxyribonucleotide)n+m + AMP + beta-nicotinamide D-nucleotide.</text>
        <dbReference type="EC" id="6.5.1.2"/>
    </reaction>
</comment>
<dbReference type="AlphaFoldDB" id="A0A2M6WVT4"/>
<feature type="binding site" evidence="13">
    <location>
        <position position="146"/>
    </location>
    <ligand>
        <name>NAD(+)</name>
        <dbReference type="ChEBI" id="CHEBI:57540"/>
    </ligand>
</feature>
<protein>
    <recommendedName>
        <fullName evidence="2 13">DNA ligase</fullName>
        <ecNumber evidence="1 13">6.5.1.2</ecNumber>
    </recommendedName>
    <alternativeName>
        <fullName evidence="13">Polydeoxyribonucleotide synthase [NAD(+)]</fullName>
    </alternativeName>
</protein>
<feature type="active site" description="N6-AMP-lysine intermediate" evidence="13">
    <location>
        <position position="125"/>
    </location>
</feature>
<evidence type="ECO:0000256" key="9">
    <source>
        <dbReference type="ARBA" id="ARBA00023027"/>
    </source>
</evidence>
<dbReference type="InterPro" id="IPR036420">
    <property type="entry name" value="BRCT_dom_sf"/>
</dbReference>
<feature type="binding site" evidence="13">
    <location>
        <position position="180"/>
    </location>
    <ligand>
        <name>NAD(+)</name>
        <dbReference type="ChEBI" id="CHEBI:57540"/>
    </ligand>
</feature>
<evidence type="ECO:0000313" key="16">
    <source>
        <dbReference type="Proteomes" id="UP000230481"/>
    </source>
</evidence>
<dbReference type="Pfam" id="PF01653">
    <property type="entry name" value="DNA_ligase_aden"/>
    <property type="match status" value="1"/>
</dbReference>
<evidence type="ECO:0000256" key="4">
    <source>
        <dbReference type="ARBA" id="ARBA00022705"/>
    </source>
</evidence>
<evidence type="ECO:0000256" key="1">
    <source>
        <dbReference type="ARBA" id="ARBA00012722"/>
    </source>
</evidence>
<feature type="binding site" evidence="13">
    <location>
        <position position="296"/>
    </location>
    <ligand>
        <name>NAD(+)</name>
        <dbReference type="ChEBI" id="CHEBI:57540"/>
    </ligand>
</feature>
<feature type="binding site" evidence="13">
    <location>
        <position position="123"/>
    </location>
    <ligand>
        <name>NAD(+)</name>
        <dbReference type="ChEBI" id="CHEBI:57540"/>
    </ligand>
</feature>
<dbReference type="InterPro" id="IPR004150">
    <property type="entry name" value="NAD_DNA_ligase_OB"/>
</dbReference>
<organism evidence="15 16">
    <name type="scientific">Candidatus Campbellbacteria bacterium CG10_big_fil_rev_8_21_14_0_10_35_52</name>
    <dbReference type="NCBI Taxonomy" id="1974527"/>
    <lineage>
        <taxon>Bacteria</taxon>
        <taxon>Candidatus Campbelliibacteriota</taxon>
    </lineage>
</organism>
<dbReference type="GO" id="GO:0006260">
    <property type="term" value="P:DNA replication"/>
    <property type="evidence" value="ECO:0007669"/>
    <property type="project" value="UniProtKB-KW"/>
</dbReference>
<accession>A0A2M6WVT4</accession>
<dbReference type="Proteomes" id="UP000230481">
    <property type="component" value="Unassembled WGS sequence"/>
</dbReference>
<evidence type="ECO:0000256" key="6">
    <source>
        <dbReference type="ARBA" id="ARBA00022763"/>
    </source>
</evidence>
<dbReference type="InterPro" id="IPR013839">
    <property type="entry name" value="DNAligase_adenylation"/>
</dbReference>
<dbReference type="GO" id="GO:0006281">
    <property type="term" value="P:DNA repair"/>
    <property type="evidence" value="ECO:0007669"/>
    <property type="project" value="UniProtKB-KW"/>
</dbReference>
<evidence type="ECO:0000256" key="5">
    <source>
        <dbReference type="ARBA" id="ARBA00022723"/>
    </source>
</evidence>
<keyword evidence="3 13" id="KW-0436">Ligase</keyword>
<dbReference type="Gene3D" id="3.40.50.10190">
    <property type="entry name" value="BRCT domain"/>
    <property type="match status" value="1"/>
</dbReference>
<dbReference type="SMART" id="SM00532">
    <property type="entry name" value="LIGANc"/>
    <property type="match status" value="1"/>
</dbReference>
<name>A0A2M6WVT4_9BACT</name>
<keyword evidence="8 13" id="KW-0460">Magnesium</keyword>
<dbReference type="PANTHER" id="PTHR23389">
    <property type="entry name" value="CHROMOSOME TRANSMISSION FIDELITY FACTOR 18"/>
    <property type="match status" value="1"/>
</dbReference>
<dbReference type="SUPFAM" id="SSF47781">
    <property type="entry name" value="RuvA domain 2-like"/>
    <property type="match status" value="1"/>
</dbReference>
<feature type="binding site" evidence="13">
    <location>
        <begin position="87"/>
        <end position="88"/>
    </location>
    <ligand>
        <name>NAD(+)</name>
        <dbReference type="ChEBI" id="CHEBI:57540"/>
    </ligand>
</feature>
<comment type="similarity">
    <text evidence="12 13">Belongs to the NAD-dependent DNA ligase family. LigA subfamily.</text>
</comment>
<evidence type="ECO:0000256" key="7">
    <source>
        <dbReference type="ARBA" id="ARBA00022833"/>
    </source>
</evidence>
<dbReference type="EMBL" id="PFAA01000022">
    <property type="protein sequence ID" value="PIT96851.1"/>
    <property type="molecule type" value="Genomic_DNA"/>
</dbReference>
<dbReference type="Gene3D" id="2.40.50.140">
    <property type="entry name" value="Nucleic acid-binding proteins"/>
    <property type="match status" value="1"/>
</dbReference>
<dbReference type="CDD" id="cd00114">
    <property type="entry name" value="LIGANc"/>
    <property type="match status" value="1"/>
</dbReference>
<dbReference type="Gene3D" id="3.30.470.30">
    <property type="entry name" value="DNA ligase/mRNA capping enzyme"/>
    <property type="match status" value="1"/>
</dbReference>
<dbReference type="InterPro" id="IPR001357">
    <property type="entry name" value="BRCT_dom"/>
</dbReference>
<dbReference type="InterPro" id="IPR010994">
    <property type="entry name" value="RuvA_2-like"/>
</dbReference>
<dbReference type="Gene3D" id="1.10.150.20">
    <property type="entry name" value="5' to 3' exonuclease, C-terminal subdomain"/>
    <property type="match status" value="2"/>
</dbReference>
<dbReference type="InterPro" id="IPR001679">
    <property type="entry name" value="DNA_ligase"/>
</dbReference>
<gene>
    <name evidence="13" type="primary">ligA</name>
    <name evidence="15" type="ORF">COT82_00910</name>
</gene>
<keyword evidence="13" id="KW-0464">Manganese</keyword>
<dbReference type="CDD" id="cd17748">
    <property type="entry name" value="BRCT_DNA_ligase_like"/>
    <property type="match status" value="1"/>
</dbReference>
<reference evidence="16" key="1">
    <citation type="submission" date="2017-09" db="EMBL/GenBank/DDBJ databases">
        <title>Depth-based differentiation of microbial function through sediment-hosted aquifers and enrichment of novel symbionts in the deep terrestrial subsurface.</title>
        <authorList>
            <person name="Probst A.J."/>
            <person name="Ladd B."/>
            <person name="Jarett J.K."/>
            <person name="Geller-Mcgrath D.E."/>
            <person name="Sieber C.M.K."/>
            <person name="Emerson J.B."/>
            <person name="Anantharaman K."/>
            <person name="Thomas B.C."/>
            <person name="Malmstrom R."/>
            <person name="Stieglmeier M."/>
            <person name="Klingl A."/>
            <person name="Woyke T."/>
            <person name="Ryan C.M."/>
            <person name="Banfield J.F."/>
        </authorList>
    </citation>
    <scope>NUCLEOTIDE SEQUENCE [LARGE SCALE GENOMIC DNA]</scope>
</reference>
<dbReference type="GO" id="GO:0003911">
    <property type="term" value="F:DNA ligase (NAD+) activity"/>
    <property type="evidence" value="ECO:0007669"/>
    <property type="project" value="UniProtKB-UniRule"/>
</dbReference>
<evidence type="ECO:0000256" key="13">
    <source>
        <dbReference type="HAMAP-Rule" id="MF_01588"/>
    </source>
</evidence>
<proteinExistence type="inferred from homology"/>
<comment type="cofactor">
    <cofactor evidence="13">
        <name>Mg(2+)</name>
        <dbReference type="ChEBI" id="CHEBI:18420"/>
    </cofactor>
    <cofactor evidence="13">
        <name>Mn(2+)</name>
        <dbReference type="ChEBI" id="CHEBI:29035"/>
    </cofactor>
</comment>
<dbReference type="Pfam" id="PF14520">
    <property type="entry name" value="HHH_5"/>
    <property type="match status" value="1"/>
</dbReference>
<dbReference type="InterPro" id="IPR013840">
    <property type="entry name" value="DNAligase_N"/>
</dbReference>
<dbReference type="InterPro" id="IPR012340">
    <property type="entry name" value="NA-bd_OB-fold"/>
</dbReference>
<evidence type="ECO:0000256" key="10">
    <source>
        <dbReference type="ARBA" id="ARBA00023204"/>
    </source>
</evidence>
<evidence type="ECO:0000256" key="11">
    <source>
        <dbReference type="ARBA" id="ARBA00034005"/>
    </source>
</evidence>
<dbReference type="EC" id="6.5.1.2" evidence="1 13"/>
<evidence type="ECO:0000256" key="2">
    <source>
        <dbReference type="ARBA" id="ARBA00013308"/>
    </source>
</evidence>
<feature type="domain" description="BRCT" evidence="14">
    <location>
        <begin position="607"/>
        <end position="678"/>
    </location>
</feature>
<evidence type="ECO:0000256" key="3">
    <source>
        <dbReference type="ARBA" id="ARBA00022598"/>
    </source>
</evidence>
<keyword evidence="4 13" id="KW-0235">DNA replication</keyword>
<keyword evidence="7 13" id="KW-0862">Zinc</keyword>
<dbReference type="PANTHER" id="PTHR23389:SF9">
    <property type="entry name" value="DNA LIGASE"/>
    <property type="match status" value="1"/>
</dbReference>
<dbReference type="SMART" id="SM00292">
    <property type="entry name" value="BRCT"/>
    <property type="match status" value="1"/>
</dbReference>
<dbReference type="PROSITE" id="PS50172">
    <property type="entry name" value="BRCT"/>
    <property type="match status" value="1"/>
</dbReference>
<feature type="binding site" evidence="13">
    <location>
        <position position="320"/>
    </location>
    <ligand>
        <name>NAD(+)</name>
        <dbReference type="ChEBI" id="CHEBI:57540"/>
    </ligand>
</feature>
<feature type="binding site" evidence="13">
    <location>
        <position position="434"/>
    </location>
    <ligand>
        <name>Zn(2+)</name>
        <dbReference type="ChEBI" id="CHEBI:29105"/>
    </ligand>
</feature>
<comment type="function">
    <text evidence="13">DNA ligase that catalyzes the formation of phosphodiester linkages between 5'-phosphoryl and 3'-hydroxyl groups in double-stranded DNA using NAD as a coenzyme and as the energy source for the reaction. It is essential for DNA replication and repair of damaged DNA.</text>
</comment>
<dbReference type="NCBIfam" id="TIGR00575">
    <property type="entry name" value="dnlj"/>
    <property type="match status" value="1"/>
</dbReference>
<dbReference type="Gene3D" id="1.10.287.610">
    <property type="entry name" value="Helix hairpin bin"/>
    <property type="match status" value="1"/>
</dbReference>
<keyword evidence="10 13" id="KW-0234">DNA repair</keyword>
<dbReference type="NCBIfam" id="NF005932">
    <property type="entry name" value="PRK07956.1"/>
    <property type="match status" value="1"/>
</dbReference>
<dbReference type="GO" id="GO:0046872">
    <property type="term" value="F:metal ion binding"/>
    <property type="evidence" value="ECO:0007669"/>
    <property type="project" value="UniProtKB-KW"/>
</dbReference>
<dbReference type="Pfam" id="PF00533">
    <property type="entry name" value="BRCT"/>
    <property type="match status" value="1"/>
</dbReference>
<comment type="caution">
    <text evidence="13">Lacks conserved residue(s) required for the propagation of feature annotation.</text>
</comment>
<keyword evidence="9 13" id="KW-0520">NAD</keyword>
<keyword evidence="6 13" id="KW-0227">DNA damage</keyword>